<feature type="non-terminal residue" evidence="8">
    <location>
        <position position="140"/>
    </location>
</feature>
<accession>A0A022QJ17</accession>
<dbReference type="EMBL" id="KI631651">
    <property type="protein sequence ID" value="EYU26480.1"/>
    <property type="molecule type" value="Genomic_DNA"/>
</dbReference>
<reference evidence="8 9" key="1">
    <citation type="journal article" date="2013" name="Proc. Natl. Acad. Sci. U.S.A.">
        <title>Fine-scale variation in meiotic recombination in Mimulus inferred from population shotgun sequencing.</title>
        <authorList>
            <person name="Hellsten U."/>
            <person name="Wright K.M."/>
            <person name="Jenkins J."/>
            <person name="Shu S."/>
            <person name="Yuan Y."/>
            <person name="Wessler S.R."/>
            <person name="Schmutz J."/>
            <person name="Willis J.H."/>
            <person name="Rokhsar D.S."/>
        </authorList>
    </citation>
    <scope>NUCLEOTIDE SEQUENCE [LARGE SCALE GENOMIC DNA]</scope>
    <source>
        <strain evidence="9">cv. DUN x IM62</strain>
    </source>
</reference>
<keyword evidence="5 7" id="KW-0472">Membrane</keyword>
<evidence type="ECO:0000256" key="1">
    <source>
        <dbReference type="ARBA" id="ARBA00004141"/>
    </source>
</evidence>
<dbReference type="GO" id="GO:0005737">
    <property type="term" value="C:cytoplasm"/>
    <property type="evidence" value="ECO:0007669"/>
    <property type="project" value="UniProtKB-ARBA"/>
</dbReference>
<dbReference type="PANTHER" id="PTHR31621">
    <property type="entry name" value="PROTEIN DMP3"/>
    <property type="match status" value="1"/>
</dbReference>
<dbReference type="PhylomeDB" id="A0A022QJ17"/>
<dbReference type="OMA" id="LCLIRMW"/>
<keyword evidence="9" id="KW-1185">Reference proteome</keyword>
<name>A0A022QJ17_ERYGU</name>
<proteinExistence type="inferred from homology"/>
<evidence type="ECO:0000256" key="2">
    <source>
        <dbReference type="ARBA" id="ARBA00008707"/>
    </source>
</evidence>
<evidence type="ECO:0000313" key="9">
    <source>
        <dbReference type="Proteomes" id="UP000030748"/>
    </source>
</evidence>
<dbReference type="PANTHER" id="PTHR31621:SF1">
    <property type="entry name" value="PROTEIN DMP5"/>
    <property type="match status" value="1"/>
</dbReference>
<evidence type="ECO:0000256" key="3">
    <source>
        <dbReference type="ARBA" id="ARBA00022692"/>
    </source>
</evidence>
<evidence type="ECO:0000256" key="5">
    <source>
        <dbReference type="ARBA" id="ARBA00023136"/>
    </source>
</evidence>
<evidence type="ECO:0000256" key="4">
    <source>
        <dbReference type="ARBA" id="ARBA00022989"/>
    </source>
</evidence>
<dbReference type="Proteomes" id="UP000030748">
    <property type="component" value="Unassembled WGS sequence"/>
</dbReference>
<dbReference type="InterPro" id="IPR007770">
    <property type="entry name" value="DMP"/>
</dbReference>
<feature type="transmembrane region" description="Helical" evidence="7">
    <location>
        <begin position="84"/>
        <end position="102"/>
    </location>
</feature>
<evidence type="ECO:0000256" key="7">
    <source>
        <dbReference type="SAM" id="Phobius"/>
    </source>
</evidence>
<gene>
    <name evidence="8" type="ORF">MIMGU_mgv1a019010mg</name>
</gene>
<dbReference type="Pfam" id="PF05078">
    <property type="entry name" value="DUF679"/>
    <property type="match status" value="1"/>
</dbReference>
<feature type="region of interest" description="Disordered" evidence="6">
    <location>
        <begin position="1"/>
        <end position="44"/>
    </location>
</feature>
<feature type="transmembrane region" description="Helical" evidence="7">
    <location>
        <begin position="52"/>
        <end position="72"/>
    </location>
</feature>
<comment type="similarity">
    <text evidence="2">Belongs to the plant DMP1 protein family.</text>
</comment>
<comment type="subcellular location">
    <subcellularLocation>
        <location evidence="1">Membrane</location>
        <topology evidence="1">Multi-pass membrane protein</topology>
    </subcellularLocation>
</comment>
<dbReference type="eggNOG" id="ENOG502RYBP">
    <property type="taxonomic scope" value="Eukaryota"/>
</dbReference>
<dbReference type="OrthoDB" id="525686at2759"/>
<dbReference type="GO" id="GO:0010256">
    <property type="term" value="P:endomembrane system organization"/>
    <property type="evidence" value="ECO:0000318"/>
    <property type="project" value="GO_Central"/>
</dbReference>
<dbReference type="KEGG" id="egt:105969914"/>
<evidence type="ECO:0000313" key="8">
    <source>
        <dbReference type="EMBL" id="EYU26480.1"/>
    </source>
</evidence>
<evidence type="ECO:0000256" key="6">
    <source>
        <dbReference type="SAM" id="MobiDB-lite"/>
    </source>
</evidence>
<keyword evidence="4 7" id="KW-1133">Transmembrane helix</keyword>
<feature type="compositionally biased region" description="Low complexity" evidence="6">
    <location>
        <begin position="12"/>
        <end position="23"/>
    </location>
</feature>
<dbReference type="STRING" id="4155.A0A022QJ17"/>
<dbReference type="GO" id="GO:0016020">
    <property type="term" value="C:membrane"/>
    <property type="evidence" value="ECO:0007669"/>
    <property type="project" value="UniProtKB-SubCell"/>
</dbReference>
<keyword evidence="3 7" id="KW-0812">Transmembrane</keyword>
<dbReference type="AlphaFoldDB" id="A0A022QJ17"/>
<protein>
    <submittedName>
        <fullName evidence="8">Uncharacterized protein</fullName>
    </submittedName>
</protein>
<organism evidence="8 9">
    <name type="scientific">Erythranthe guttata</name>
    <name type="common">Yellow monkey flower</name>
    <name type="synonym">Mimulus guttatus</name>
    <dbReference type="NCBI Taxonomy" id="4155"/>
    <lineage>
        <taxon>Eukaryota</taxon>
        <taxon>Viridiplantae</taxon>
        <taxon>Streptophyta</taxon>
        <taxon>Embryophyta</taxon>
        <taxon>Tracheophyta</taxon>
        <taxon>Spermatophyta</taxon>
        <taxon>Magnoliopsida</taxon>
        <taxon>eudicotyledons</taxon>
        <taxon>Gunneridae</taxon>
        <taxon>Pentapetalae</taxon>
        <taxon>asterids</taxon>
        <taxon>lamiids</taxon>
        <taxon>Lamiales</taxon>
        <taxon>Phrymaceae</taxon>
        <taxon>Erythranthe</taxon>
    </lineage>
</organism>
<sequence>MSLRQRPPISNPPSTAATAATPPNDDDFVDKLSPPPPSQSALSQALESSAHLANLLPTGTLLAFQILTTIFTKNGSYDSATRPMTLVLLVIFTLSCFLASFTNSVKSASDEKVYYELVTPKGLWLFNNPGVAAGGVPELS</sequence>